<keyword evidence="4" id="KW-0574">Periplasm</keyword>
<evidence type="ECO:0000256" key="2">
    <source>
        <dbReference type="ARBA" id="ARBA00010602"/>
    </source>
</evidence>
<comment type="caution">
    <text evidence="8">The sequence shown here is derived from an EMBL/GenBank/DDBJ whole genome shotgun (WGS) entry which is preliminary data.</text>
</comment>
<dbReference type="Pfam" id="PF25954">
    <property type="entry name" value="Beta-barrel_RND_2"/>
    <property type="match status" value="1"/>
</dbReference>
<keyword evidence="3" id="KW-0732">Signal</keyword>
<evidence type="ECO:0000256" key="5">
    <source>
        <dbReference type="ARBA" id="ARBA00023054"/>
    </source>
</evidence>
<accession>A0A1J5PHY2</accession>
<comment type="similarity">
    <text evidence="2">Belongs to the UPF0194 family.</text>
</comment>
<evidence type="ECO:0000256" key="1">
    <source>
        <dbReference type="ARBA" id="ARBA00004418"/>
    </source>
</evidence>
<keyword evidence="5" id="KW-0175">Coiled coil</keyword>
<evidence type="ECO:0000256" key="3">
    <source>
        <dbReference type="ARBA" id="ARBA00022729"/>
    </source>
</evidence>
<proteinExistence type="inferred from homology"/>
<comment type="subcellular location">
    <subcellularLocation>
        <location evidence="1">Periplasm</location>
    </subcellularLocation>
</comment>
<dbReference type="Gene3D" id="1.10.287.470">
    <property type="entry name" value="Helix hairpin bin"/>
    <property type="match status" value="2"/>
</dbReference>
<dbReference type="Gene3D" id="2.40.50.100">
    <property type="match status" value="1"/>
</dbReference>
<evidence type="ECO:0000313" key="8">
    <source>
        <dbReference type="EMBL" id="OIQ71209.1"/>
    </source>
</evidence>
<sequence length="328" mass="35404">MNPKPKKIILILLILIGIGAGFAYWKMFQHPSGATPLYGNVDIREVNLAFRVGGRVADVKVDEGDRTTPGQILARLDTAPLENTLHTAQAQLASIRARNTLLHVGYRSEDIAQASARLQATRAVLTQTEADLVRQQVLVPVGASAQRALDAALSARDQAKAQRDAAEAALNLNTRGFRKQEIAESDALLQQAQANVDTAKLALSDTVLLAPSEGMVLTRAIEKGAMVQVGTPAFSVSLTQPVWVRAYVPEPQLGLFSSGTKVDLNTDSRPGKPYHGVVGFVSPTAEFTPKSVETTDLRTSLVYRLRVVVQDPDEQLRQGMPVTVQLSP</sequence>
<evidence type="ECO:0000259" key="7">
    <source>
        <dbReference type="Pfam" id="PF25954"/>
    </source>
</evidence>
<feature type="domain" description="CusB-like beta-barrel" evidence="7">
    <location>
        <begin position="241"/>
        <end position="327"/>
    </location>
</feature>
<dbReference type="Pfam" id="PF25881">
    <property type="entry name" value="HH_YBHG"/>
    <property type="match status" value="1"/>
</dbReference>
<dbReference type="InterPro" id="IPR050465">
    <property type="entry name" value="UPF0194_transport"/>
</dbReference>
<feature type="domain" description="YbhG-like alpha-helical hairpin" evidence="6">
    <location>
        <begin position="76"/>
        <end position="204"/>
    </location>
</feature>
<evidence type="ECO:0000256" key="4">
    <source>
        <dbReference type="ARBA" id="ARBA00022764"/>
    </source>
</evidence>
<gene>
    <name evidence="8" type="primary">emrA_14</name>
    <name evidence="8" type="ORF">GALL_471750</name>
</gene>
<dbReference type="InterPro" id="IPR058792">
    <property type="entry name" value="Beta-barrel_RND_2"/>
</dbReference>
<dbReference type="GO" id="GO:0042597">
    <property type="term" value="C:periplasmic space"/>
    <property type="evidence" value="ECO:0007669"/>
    <property type="project" value="UniProtKB-SubCell"/>
</dbReference>
<protein>
    <submittedName>
        <fullName evidence="8">Multidrug export protein EmrA</fullName>
    </submittedName>
</protein>
<dbReference type="PANTHER" id="PTHR32347">
    <property type="entry name" value="EFFLUX SYSTEM COMPONENT YKNX-RELATED"/>
    <property type="match status" value="1"/>
</dbReference>
<dbReference type="InterPro" id="IPR059052">
    <property type="entry name" value="HH_YbhG-like"/>
</dbReference>
<dbReference type="SUPFAM" id="SSF111369">
    <property type="entry name" value="HlyD-like secretion proteins"/>
    <property type="match status" value="2"/>
</dbReference>
<dbReference type="NCBIfam" id="NF002939">
    <property type="entry name" value="PRK03598.1"/>
    <property type="match status" value="1"/>
</dbReference>
<dbReference type="AlphaFoldDB" id="A0A1J5PHY2"/>
<dbReference type="EMBL" id="MLJW01003834">
    <property type="protein sequence ID" value="OIQ71209.1"/>
    <property type="molecule type" value="Genomic_DNA"/>
</dbReference>
<dbReference type="PANTHER" id="PTHR32347:SF29">
    <property type="entry name" value="UPF0194 MEMBRANE PROTEIN YBHG"/>
    <property type="match status" value="1"/>
</dbReference>
<organism evidence="8">
    <name type="scientific">mine drainage metagenome</name>
    <dbReference type="NCBI Taxonomy" id="410659"/>
    <lineage>
        <taxon>unclassified sequences</taxon>
        <taxon>metagenomes</taxon>
        <taxon>ecological metagenomes</taxon>
    </lineage>
</organism>
<dbReference type="Gene3D" id="2.40.30.170">
    <property type="match status" value="1"/>
</dbReference>
<evidence type="ECO:0000259" key="6">
    <source>
        <dbReference type="Pfam" id="PF25881"/>
    </source>
</evidence>
<name>A0A1J5PHY2_9ZZZZ</name>
<reference evidence="8" key="1">
    <citation type="submission" date="2016-10" db="EMBL/GenBank/DDBJ databases">
        <title>Sequence of Gallionella enrichment culture.</title>
        <authorList>
            <person name="Poehlein A."/>
            <person name="Muehling M."/>
            <person name="Daniel R."/>
        </authorList>
    </citation>
    <scope>NUCLEOTIDE SEQUENCE</scope>
</reference>